<evidence type="ECO:0000256" key="1">
    <source>
        <dbReference type="SAM" id="MobiDB-lite"/>
    </source>
</evidence>
<comment type="caution">
    <text evidence="2">The sequence shown here is derived from an EMBL/GenBank/DDBJ whole genome shotgun (WGS) entry which is preliminary data.</text>
</comment>
<feature type="region of interest" description="Disordered" evidence="1">
    <location>
        <begin position="1"/>
        <end position="30"/>
    </location>
</feature>
<gene>
    <name evidence="2" type="ORF">EGD98_00045</name>
</gene>
<dbReference type="EMBL" id="RKLQ01000001">
    <property type="protein sequence ID" value="MBX0302051.1"/>
    <property type="molecule type" value="Genomic_DNA"/>
</dbReference>
<dbReference type="RefSeq" id="WP_220586302.1">
    <property type="nucleotide sequence ID" value="NZ_RKLQ01000001.1"/>
</dbReference>
<dbReference type="Proteomes" id="UP000783863">
    <property type="component" value="Unassembled WGS sequence"/>
</dbReference>
<organism evidence="2 3">
    <name type="scientific">Haloarcula salinisoli</name>
    <dbReference type="NCBI Taxonomy" id="2487746"/>
    <lineage>
        <taxon>Archaea</taxon>
        <taxon>Methanobacteriati</taxon>
        <taxon>Methanobacteriota</taxon>
        <taxon>Stenosarchaea group</taxon>
        <taxon>Halobacteria</taxon>
        <taxon>Halobacteriales</taxon>
        <taxon>Haloarculaceae</taxon>
        <taxon>Haloarcula</taxon>
    </lineage>
</organism>
<name>A0A8J8C690_9EURY</name>
<evidence type="ECO:0000313" key="3">
    <source>
        <dbReference type="Proteomes" id="UP000783863"/>
    </source>
</evidence>
<sequence length="89" mass="9891">MRCLSAGRSAGGGALRRRRKGGSLDDGKLIRPEQDDVTLPAHIADSGEEFGLDMDIDVLRAVLPTDWKRERHPDTCRLFEGQLQALGYR</sequence>
<accession>A0A8J8C690</accession>
<proteinExistence type="predicted"/>
<keyword evidence="3" id="KW-1185">Reference proteome</keyword>
<protein>
    <submittedName>
        <fullName evidence="2">Uncharacterized protein</fullName>
    </submittedName>
</protein>
<reference evidence="2" key="1">
    <citation type="submission" date="2021-06" db="EMBL/GenBank/DDBJ databases">
        <title>Halomicroarcula sp. F24A a new haloarchaeum isolated from saline soil.</title>
        <authorList>
            <person name="Duran-Viseras A."/>
            <person name="Sanchez-Porro C."/>
            <person name="Ventosa A."/>
        </authorList>
    </citation>
    <scope>NUCLEOTIDE SEQUENCE</scope>
    <source>
        <strain evidence="2">F24A</strain>
    </source>
</reference>
<evidence type="ECO:0000313" key="2">
    <source>
        <dbReference type="EMBL" id="MBX0302051.1"/>
    </source>
</evidence>
<dbReference type="AlphaFoldDB" id="A0A8J8C690"/>